<dbReference type="VEuPathDB" id="FungiDB:SPPG_08583"/>
<evidence type="ECO:0000259" key="2">
    <source>
        <dbReference type="Pfam" id="PF08553"/>
    </source>
</evidence>
<dbReference type="InterPro" id="IPR040458">
    <property type="entry name" value="Vid27"/>
</dbReference>
<evidence type="ECO:0008006" key="7">
    <source>
        <dbReference type="Google" id="ProtNLM"/>
    </source>
</evidence>
<dbReference type="Pfam" id="PF17748">
    <property type="entry name" value="VID27_N"/>
    <property type="match status" value="1"/>
</dbReference>
<feature type="domain" description="Vid27 N-terminal" evidence="4">
    <location>
        <begin position="1"/>
        <end position="164"/>
    </location>
</feature>
<dbReference type="OrthoDB" id="10251113at2759"/>
<dbReference type="Pfam" id="PF17747">
    <property type="entry name" value="VID27_PH"/>
    <property type="match status" value="1"/>
</dbReference>
<dbReference type="GeneID" id="27691737"/>
<protein>
    <recommendedName>
        <fullName evidence="7">Vacuolar import/degradation Vid27 C-terminal domain-containing protein</fullName>
    </recommendedName>
</protein>
<evidence type="ECO:0000259" key="3">
    <source>
        <dbReference type="Pfam" id="PF17747"/>
    </source>
</evidence>
<dbReference type="Proteomes" id="UP000053201">
    <property type="component" value="Unassembled WGS sequence"/>
</dbReference>
<feature type="domain" description="Vid27 PH-like" evidence="3">
    <location>
        <begin position="256"/>
        <end position="361"/>
    </location>
</feature>
<dbReference type="InParanoid" id="A0A0L0H3D9"/>
<accession>A0A0L0H3D9</accession>
<dbReference type="InterPro" id="IPR040979">
    <property type="entry name" value="Vid27_N"/>
</dbReference>
<evidence type="ECO:0000313" key="5">
    <source>
        <dbReference type="EMBL" id="KNC95980.1"/>
    </source>
</evidence>
<name>A0A0L0H3D9_SPIPD</name>
<dbReference type="SUPFAM" id="SSF50978">
    <property type="entry name" value="WD40 repeat-like"/>
    <property type="match status" value="1"/>
</dbReference>
<evidence type="ECO:0000313" key="6">
    <source>
        <dbReference type="Proteomes" id="UP000053201"/>
    </source>
</evidence>
<evidence type="ECO:0000259" key="4">
    <source>
        <dbReference type="Pfam" id="PF17748"/>
    </source>
</evidence>
<organism evidence="5 6">
    <name type="scientific">Spizellomyces punctatus (strain DAOM BR117)</name>
    <dbReference type="NCBI Taxonomy" id="645134"/>
    <lineage>
        <taxon>Eukaryota</taxon>
        <taxon>Fungi</taxon>
        <taxon>Fungi incertae sedis</taxon>
        <taxon>Chytridiomycota</taxon>
        <taxon>Chytridiomycota incertae sedis</taxon>
        <taxon>Chytridiomycetes</taxon>
        <taxon>Spizellomycetales</taxon>
        <taxon>Spizellomycetaceae</taxon>
        <taxon>Spizellomyces</taxon>
    </lineage>
</organism>
<dbReference type="AlphaFoldDB" id="A0A0L0H3D9"/>
<dbReference type="InterPro" id="IPR040768">
    <property type="entry name" value="Vid27_PH"/>
</dbReference>
<dbReference type="GO" id="GO:0005634">
    <property type="term" value="C:nucleus"/>
    <property type="evidence" value="ECO:0007669"/>
    <property type="project" value="TreeGrafter"/>
</dbReference>
<reference evidence="5 6" key="1">
    <citation type="submission" date="2009-08" db="EMBL/GenBank/DDBJ databases">
        <title>The Genome Sequence of Spizellomyces punctatus strain DAOM BR117.</title>
        <authorList>
            <consortium name="The Broad Institute Genome Sequencing Platform"/>
            <person name="Russ C."/>
            <person name="Cuomo C."/>
            <person name="Shea T."/>
            <person name="Young S.K."/>
            <person name="Zeng Q."/>
            <person name="Koehrsen M."/>
            <person name="Haas B."/>
            <person name="Borodovsky M."/>
            <person name="Guigo R."/>
            <person name="Alvarado L."/>
            <person name="Berlin A."/>
            <person name="Bochicchio J."/>
            <person name="Borenstein D."/>
            <person name="Chapman S."/>
            <person name="Chen Z."/>
            <person name="Engels R."/>
            <person name="Freedman E."/>
            <person name="Gellesch M."/>
            <person name="Goldberg J."/>
            <person name="Griggs A."/>
            <person name="Gujja S."/>
            <person name="Heiman D."/>
            <person name="Hepburn T."/>
            <person name="Howarth C."/>
            <person name="Jen D."/>
            <person name="Larson L."/>
            <person name="Lewis B."/>
            <person name="Mehta T."/>
            <person name="Park D."/>
            <person name="Pearson M."/>
            <person name="Roberts A."/>
            <person name="Saif S."/>
            <person name="Shenoy N."/>
            <person name="Sisk P."/>
            <person name="Stolte C."/>
            <person name="Sykes S."/>
            <person name="Thomson T."/>
            <person name="Walk T."/>
            <person name="White J."/>
            <person name="Yandava C."/>
            <person name="Burger G."/>
            <person name="Gray M.W."/>
            <person name="Holland P.W.H."/>
            <person name="King N."/>
            <person name="Lang F.B.F."/>
            <person name="Roger A.J."/>
            <person name="Ruiz-Trillo I."/>
            <person name="Lander E."/>
            <person name="Nusbaum C."/>
        </authorList>
    </citation>
    <scope>NUCLEOTIDE SEQUENCE [LARGE SCALE GENOMIC DNA]</scope>
    <source>
        <strain evidence="5 6">DAOM BR117</strain>
    </source>
</reference>
<dbReference type="FunCoup" id="A0A0L0H3D9">
    <property type="interactions" value="183"/>
</dbReference>
<keyword evidence="6" id="KW-1185">Reference proteome</keyword>
<proteinExistence type="predicted"/>
<feature type="compositionally biased region" description="Acidic residues" evidence="1">
    <location>
        <begin position="385"/>
        <end position="409"/>
    </location>
</feature>
<feature type="domain" description="Vacuolar import/degradation Vid27 C-terminal" evidence="2">
    <location>
        <begin position="437"/>
        <end position="775"/>
    </location>
</feature>
<dbReference type="GO" id="GO:0005737">
    <property type="term" value="C:cytoplasm"/>
    <property type="evidence" value="ECO:0007669"/>
    <property type="project" value="TreeGrafter"/>
</dbReference>
<dbReference type="PANTHER" id="PTHR31913">
    <property type="entry name" value="VACUOLAR IMPORT AND DEGRADATION PROTEIN 27"/>
    <property type="match status" value="1"/>
</dbReference>
<dbReference type="EMBL" id="KQ257472">
    <property type="protein sequence ID" value="KNC95980.1"/>
    <property type="molecule type" value="Genomic_DNA"/>
</dbReference>
<dbReference type="PANTHER" id="PTHR31913:SF0">
    <property type="entry name" value="VACUOLAR IMPORT AND DEGRADATION PROTEIN 27"/>
    <property type="match status" value="1"/>
</dbReference>
<sequence length="787" mass="88318">MFLLRNLGNLVFGAGNNDSLVELSSGQLYKIDPRAGSGKQLTFRNAAATIRRTSTPYNYQLVITRLYEEGEDNADEDDLLNDERTFLLDAKLRFRRVGDRKGPSLLHWADLEDDSGQCGWEFAVDSTIKEPTLALFEDTAYTCMFERMAGKSHADVSDDELTAFVDQVKARAAANPIGQRRKDIQSPRTPLSASSTNQRNPELRTPQQSLNPSSPAPATPTPAFSGRNASLTSQQSTPVRPALPSAAVPEGMVLDSTKAQLFVFDIRVYHFVLMQNVVTAELIETEAYQFHLVVKDADRVWVSQPIEDRMSPTFNVEQRSFVWVQYDPVTGKPLYTWSLKFTGEPGSEAEFKQLISECVYATMNKEEFKKMKKDEQEYLMKIYEEDPMDVDEPEEEPAEEEEEEWEEEVDTARQDATDGPDSDDENAHLNQLGAGSKNSQLAVGYKNDRSFVVRGDKIGVFRHTDDDQLKFSTTINNIRTLNGNTFSPRKIMLHEQDTSMVMMKPGDDHNLYKMDLEYGKVVEEWKVDENRTVQEIVPDTKYAQLTPAKTLVGIGHNSLFRIDPRLAGTKIVENESKQYASKYGFTCAATTGKGELAIGSEKGEIRMYNKLNVRAKTNLPGLGDPIIGIDTTENGKYIIATCRSHLLLIDTEIKGAGGQSGFQKSMGGSKPQPKRLQLKPEHVAWLGSEINFTPARFSTGDSEESAIITSTGPHVIRWNFRRVKAGKLYDYTIKTYADKVVADNFKFGQDRAMIITLPENVEMITKNKLSTPVKMLKSRNSIVNSPY</sequence>
<feature type="region of interest" description="Disordered" evidence="1">
    <location>
        <begin position="384"/>
        <end position="435"/>
    </location>
</feature>
<dbReference type="eggNOG" id="KOG2395">
    <property type="taxonomic scope" value="Eukaryota"/>
</dbReference>
<gene>
    <name evidence="5" type="ORF">SPPG_08583</name>
</gene>
<dbReference type="InterPro" id="IPR013863">
    <property type="entry name" value="VID27_C"/>
</dbReference>
<evidence type="ECO:0000256" key="1">
    <source>
        <dbReference type="SAM" id="MobiDB-lite"/>
    </source>
</evidence>
<dbReference type="InterPro" id="IPR036322">
    <property type="entry name" value="WD40_repeat_dom_sf"/>
</dbReference>
<dbReference type="OMA" id="RLNETKW"/>
<feature type="compositionally biased region" description="Polar residues" evidence="1">
    <location>
        <begin position="186"/>
        <end position="211"/>
    </location>
</feature>
<dbReference type="Pfam" id="PF08553">
    <property type="entry name" value="VID27"/>
    <property type="match status" value="1"/>
</dbReference>
<dbReference type="RefSeq" id="XP_016604020.1">
    <property type="nucleotide sequence ID" value="XM_016756731.1"/>
</dbReference>
<feature type="region of interest" description="Disordered" evidence="1">
    <location>
        <begin position="175"/>
        <end position="243"/>
    </location>
</feature>
<feature type="compositionally biased region" description="Polar residues" evidence="1">
    <location>
        <begin position="227"/>
        <end position="238"/>
    </location>
</feature>